<accession>A0AAD4BH89</accession>
<comment type="caution">
    <text evidence="2">The sequence shown here is derived from an EMBL/GenBank/DDBJ whole genome shotgun (WGS) entry which is preliminary data.</text>
</comment>
<reference evidence="2" key="2">
    <citation type="journal article" date="2020" name="Nat. Commun.">
        <title>Large-scale genome sequencing of mycorrhizal fungi provides insights into the early evolution of symbiotic traits.</title>
        <authorList>
            <person name="Miyauchi S."/>
            <person name="Kiss E."/>
            <person name="Kuo A."/>
            <person name="Drula E."/>
            <person name="Kohler A."/>
            <person name="Sanchez-Garcia M."/>
            <person name="Morin E."/>
            <person name="Andreopoulos B."/>
            <person name="Barry K.W."/>
            <person name="Bonito G."/>
            <person name="Buee M."/>
            <person name="Carver A."/>
            <person name="Chen C."/>
            <person name="Cichocki N."/>
            <person name="Clum A."/>
            <person name="Culley D."/>
            <person name="Crous P.W."/>
            <person name="Fauchery L."/>
            <person name="Girlanda M."/>
            <person name="Hayes R.D."/>
            <person name="Keri Z."/>
            <person name="LaButti K."/>
            <person name="Lipzen A."/>
            <person name="Lombard V."/>
            <person name="Magnuson J."/>
            <person name="Maillard F."/>
            <person name="Murat C."/>
            <person name="Nolan M."/>
            <person name="Ohm R.A."/>
            <person name="Pangilinan J."/>
            <person name="Pereira M.F."/>
            <person name="Perotto S."/>
            <person name="Peter M."/>
            <person name="Pfister S."/>
            <person name="Riley R."/>
            <person name="Sitrit Y."/>
            <person name="Stielow J.B."/>
            <person name="Szollosi G."/>
            <person name="Zifcakova L."/>
            <person name="Stursova M."/>
            <person name="Spatafora J.W."/>
            <person name="Tedersoo L."/>
            <person name="Vaario L.M."/>
            <person name="Yamada A."/>
            <person name="Yan M."/>
            <person name="Wang P."/>
            <person name="Xu J."/>
            <person name="Bruns T."/>
            <person name="Baldrian P."/>
            <person name="Vilgalys R."/>
            <person name="Dunand C."/>
            <person name="Henrissat B."/>
            <person name="Grigoriev I.V."/>
            <person name="Hibbett D."/>
            <person name="Nagy L.G."/>
            <person name="Martin F.M."/>
        </authorList>
    </citation>
    <scope>NUCLEOTIDE SEQUENCE</scope>
    <source>
        <strain evidence="2">BED1</strain>
    </source>
</reference>
<organism evidence="2 3">
    <name type="scientific">Boletus edulis BED1</name>
    <dbReference type="NCBI Taxonomy" id="1328754"/>
    <lineage>
        <taxon>Eukaryota</taxon>
        <taxon>Fungi</taxon>
        <taxon>Dikarya</taxon>
        <taxon>Basidiomycota</taxon>
        <taxon>Agaricomycotina</taxon>
        <taxon>Agaricomycetes</taxon>
        <taxon>Agaricomycetidae</taxon>
        <taxon>Boletales</taxon>
        <taxon>Boletineae</taxon>
        <taxon>Boletaceae</taxon>
        <taxon>Boletoideae</taxon>
        <taxon>Boletus</taxon>
    </lineage>
</organism>
<evidence type="ECO:0000259" key="1">
    <source>
        <dbReference type="Pfam" id="PF20151"/>
    </source>
</evidence>
<dbReference type="AlphaFoldDB" id="A0AAD4BH89"/>
<gene>
    <name evidence="2" type="ORF">L210DRAFT_3563782</name>
</gene>
<protein>
    <recommendedName>
        <fullName evidence="1">DUF6533 domain-containing protein</fullName>
    </recommendedName>
</protein>
<dbReference type="EMBL" id="WHUW01000070">
    <property type="protein sequence ID" value="KAF8428933.1"/>
    <property type="molecule type" value="Genomic_DNA"/>
</dbReference>
<feature type="domain" description="DUF6533" evidence="1">
    <location>
        <begin position="13"/>
        <end position="36"/>
    </location>
</feature>
<evidence type="ECO:0000313" key="2">
    <source>
        <dbReference type="EMBL" id="KAF8428933.1"/>
    </source>
</evidence>
<name>A0AAD4BH89_BOLED</name>
<proteinExistence type="predicted"/>
<dbReference type="InterPro" id="IPR045340">
    <property type="entry name" value="DUF6533"/>
</dbReference>
<dbReference type="Proteomes" id="UP001194468">
    <property type="component" value="Unassembled WGS sequence"/>
</dbReference>
<reference evidence="2" key="1">
    <citation type="submission" date="2019-10" db="EMBL/GenBank/DDBJ databases">
        <authorList>
            <consortium name="DOE Joint Genome Institute"/>
            <person name="Kuo A."/>
            <person name="Miyauchi S."/>
            <person name="Kiss E."/>
            <person name="Drula E."/>
            <person name="Kohler A."/>
            <person name="Sanchez-Garcia M."/>
            <person name="Andreopoulos B."/>
            <person name="Barry K.W."/>
            <person name="Bonito G."/>
            <person name="Buee M."/>
            <person name="Carver A."/>
            <person name="Chen C."/>
            <person name="Cichocki N."/>
            <person name="Clum A."/>
            <person name="Culley D."/>
            <person name="Crous P.W."/>
            <person name="Fauchery L."/>
            <person name="Girlanda M."/>
            <person name="Hayes R."/>
            <person name="Keri Z."/>
            <person name="LaButti K."/>
            <person name="Lipzen A."/>
            <person name="Lombard V."/>
            <person name="Magnuson J."/>
            <person name="Maillard F."/>
            <person name="Morin E."/>
            <person name="Murat C."/>
            <person name="Nolan M."/>
            <person name="Ohm R."/>
            <person name="Pangilinan J."/>
            <person name="Pereira M."/>
            <person name="Perotto S."/>
            <person name="Peter M."/>
            <person name="Riley R."/>
            <person name="Sitrit Y."/>
            <person name="Stielow B."/>
            <person name="Szollosi G."/>
            <person name="Zifcakova L."/>
            <person name="Stursova M."/>
            <person name="Spatafora J.W."/>
            <person name="Tedersoo L."/>
            <person name="Vaario L.-M."/>
            <person name="Yamada A."/>
            <person name="Yan M."/>
            <person name="Wang P."/>
            <person name="Xu J."/>
            <person name="Bruns T."/>
            <person name="Baldrian P."/>
            <person name="Vilgalys R."/>
            <person name="Henrissat B."/>
            <person name="Grigoriev I.V."/>
            <person name="Hibbett D."/>
            <person name="Nagy L.G."/>
            <person name="Martin F.M."/>
        </authorList>
    </citation>
    <scope>NUCLEOTIDE SEQUENCE</scope>
    <source>
        <strain evidence="2">BED1</strain>
    </source>
</reference>
<sequence length="99" mass="11422">MQSILQSIILNNYLSIASVAVVVYDYTLTFSREVSYPFSTSVSYLTMYKVRLRLVSTLDLGVYNVCCRSIHRSLLDYVHSTLRQFICSWPSRIVRISIS</sequence>
<dbReference type="Pfam" id="PF20151">
    <property type="entry name" value="DUF6533"/>
    <property type="match status" value="1"/>
</dbReference>
<keyword evidence="3" id="KW-1185">Reference proteome</keyword>
<evidence type="ECO:0000313" key="3">
    <source>
        <dbReference type="Proteomes" id="UP001194468"/>
    </source>
</evidence>